<reference evidence="1" key="1">
    <citation type="submission" date="2022-11" db="EMBL/GenBank/DDBJ databases">
        <title>Centuries of genome instability and evolution in soft-shell clam transmissible cancer (bioRxiv).</title>
        <authorList>
            <person name="Hart S.F.M."/>
            <person name="Yonemitsu M.A."/>
            <person name="Giersch R.M."/>
            <person name="Beal B.F."/>
            <person name="Arriagada G."/>
            <person name="Davis B.W."/>
            <person name="Ostrander E.A."/>
            <person name="Goff S.P."/>
            <person name="Metzger M.J."/>
        </authorList>
    </citation>
    <scope>NUCLEOTIDE SEQUENCE</scope>
    <source>
        <strain evidence="1">MELC-2E11</strain>
        <tissue evidence="1">Siphon/mantle</tissue>
    </source>
</reference>
<evidence type="ECO:0000313" key="1">
    <source>
        <dbReference type="EMBL" id="WAQ94730.1"/>
    </source>
</evidence>
<feature type="non-terminal residue" evidence="1">
    <location>
        <position position="1"/>
    </location>
</feature>
<gene>
    <name evidence="1" type="ORF">MAR_007201</name>
</gene>
<evidence type="ECO:0000313" key="2">
    <source>
        <dbReference type="Proteomes" id="UP001164746"/>
    </source>
</evidence>
<protein>
    <submittedName>
        <fullName evidence="1">Uncharacterized protein</fullName>
    </submittedName>
</protein>
<proteinExistence type="predicted"/>
<organism evidence="1 2">
    <name type="scientific">Mya arenaria</name>
    <name type="common">Soft-shell clam</name>
    <dbReference type="NCBI Taxonomy" id="6604"/>
    <lineage>
        <taxon>Eukaryota</taxon>
        <taxon>Metazoa</taxon>
        <taxon>Spiralia</taxon>
        <taxon>Lophotrochozoa</taxon>
        <taxon>Mollusca</taxon>
        <taxon>Bivalvia</taxon>
        <taxon>Autobranchia</taxon>
        <taxon>Heteroconchia</taxon>
        <taxon>Euheterodonta</taxon>
        <taxon>Imparidentia</taxon>
        <taxon>Neoheterodontei</taxon>
        <taxon>Myida</taxon>
        <taxon>Myoidea</taxon>
        <taxon>Myidae</taxon>
        <taxon>Mya</taxon>
    </lineage>
</organism>
<name>A0ABY7DI94_MYAAR</name>
<accession>A0ABY7DI94</accession>
<dbReference type="EMBL" id="CP111012">
    <property type="protein sequence ID" value="WAQ94730.1"/>
    <property type="molecule type" value="Genomic_DNA"/>
</dbReference>
<sequence length="437" mass="50208">DWSPFVLARVQLKNMLIPASLFRRLVKTVIQSGHEVNCTLEDCELEHEEDLTQLQAEMENQPAIQMVAPKPNSACFKKVFDLSISAMSERTFRCLVSMMIESRHSGRCNLRNCTITPKEDVRNVPEETENQATIQMVASQTASPDYLTFIYLNDVAMSERTFRCIVSMMVESRHSGKCTLRNCTLTPEEDVRNVLVETENQATIHMAEEDVRPMQEEMENQHALQAVAPQKTEPCYETFIKSHCVTMPAKVVRNLVSMLIQSGHAGRHEIHYCKIEPEEDYDQLQTEMENRAAFWLTQQPVANDYATKACSVEEEKDVSQLMDEMENEPVLQVFDELPTAPDYVKCIKILFSTLSASVVNCLNNMVRTSKHHVDWKLLDCIIEPREDVRQLLMEMEDNSAIKVSSYIGENGKWNITLNENVYRWAEDRRPVSSNKEK</sequence>
<keyword evidence="2" id="KW-1185">Reference proteome</keyword>
<dbReference type="Proteomes" id="UP001164746">
    <property type="component" value="Chromosome 1"/>
</dbReference>